<feature type="transmembrane region" description="Helical" evidence="6">
    <location>
        <begin position="377"/>
        <end position="395"/>
    </location>
</feature>
<protein>
    <submittedName>
        <fullName evidence="7">Oligosaccharide flippase family protein</fullName>
    </submittedName>
</protein>
<feature type="transmembrane region" description="Helical" evidence="6">
    <location>
        <begin position="401"/>
        <end position="420"/>
    </location>
</feature>
<keyword evidence="2" id="KW-1003">Cell membrane</keyword>
<keyword evidence="8" id="KW-1185">Reference proteome</keyword>
<sequence length="446" mass="50530">MSINIKRILYEKNIISLITSSIGALLGLISFMLLTRELEQKLFGDWVLYLTLSTFFDLLRFGLTSTALVRFASSEDENKNKTYLGTSYLVGLIVVLVIAAIFVPSHFIIAGFNWKINDGYRLFITFYPILALLNLSWNNSVSYFQARQKFKLILFLRITRSGSFVVFLILNILWLHWGLLEVIIAHLVTNLLPSIVVFVKRWDGLMYIRRATRESTKEMLNFGKYSMGTLVGSSLLKSADTFIIGLSPILGSVGIAQYAIPLKLIELLGIPLRSFTITAYPKMSKSSWKKDFDHVKKIFYGYSSVVTILFIPVAVLCFLFAKPLILFLGGNDYKDSLPLLITIFRVFTLYSVLLPIDRFTGVALDSINRPNLNFRKVVIMAAANIVGDLIAVFIFESLQAVAIVTVLFTLIGIFMGYFYLNKALKLELKSFIAEAKSFFLNLRHQL</sequence>
<accession>A0A6I6JRU0</accession>
<feature type="transmembrane region" description="Helical" evidence="6">
    <location>
        <begin position="299"/>
        <end position="325"/>
    </location>
</feature>
<keyword evidence="5 6" id="KW-0472">Membrane</keyword>
<name>A0A6I6JRU0_9BACT</name>
<feature type="transmembrane region" description="Helical" evidence="6">
    <location>
        <begin position="337"/>
        <end position="356"/>
    </location>
</feature>
<gene>
    <name evidence="7" type="ORF">GM418_19075</name>
</gene>
<evidence type="ECO:0000313" key="7">
    <source>
        <dbReference type="EMBL" id="QGY45696.1"/>
    </source>
</evidence>
<organism evidence="7 8">
    <name type="scientific">Maribellus comscasis</name>
    <dbReference type="NCBI Taxonomy" id="2681766"/>
    <lineage>
        <taxon>Bacteria</taxon>
        <taxon>Pseudomonadati</taxon>
        <taxon>Bacteroidota</taxon>
        <taxon>Bacteroidia</taxon>
        <taxon>Marinilabiliales</taxon>
        <taxon>Prolixibacteraceae</taxon>
        <taxon>Maribellus</taxon>
    </lineage>
</organism>
<evidence type="ECO:0000256" key="6">
    <source>
        <dbReference type="SAM" id="Phobius"/>
    </source>
</evidence>
<keyword evidence="4 6" id="KW-1133">Transmembrane helix</keyword>
<feature type="transmembrane region" description="Helical" evidence="6">
    <location>
        <begin position="89"/>
        <end position="114"/>
    </location>
</feature>
<dbReference type="GO" id="GO:0005886">
    <property type="term" value="C:plasma membrane"/>
    <property type="evidence" value="ECO:0007669"/>
    <property type="project" value="UniProtKB-SubCell"/>
</dbReference>
<evidence type="ECO:0000256" key="3">
    <source>
        <dbReference type="ARBA" id="ARBA00022692"/>
    </source>
</evidence>
<feature type="transmembrane region" description="Helical" evidence="6">
    <location>
        <begin position="46"/>
        <end position="69"/>
    </location>
</feature>
<dbReference type="EMBL" id="CP046401">
    <property type="protein sequence ID" value="QGY45696.1"/>
    <property type="molecule type" value="Genomic_DNA"/>
</dbReference>
<keyword evidence="3 6" id="KW-0812">Transmembrane</keyword>
<comment type="subcellular location">
    <subcellularLocation>
        <location evidence="1">Cell membrane</location>
        <topology evidence="1">Multi-pass membrane protein</topology>
    </subcellularLocation>
</comment>
<dbReference type="RefSeq" id="WP_158868839.1">
    <property type="nucleotide sequence ID" value="NZ_CP046401.1"/>
</dbReference>
<evidence type="ECO:0000256" key="5">
    <source>
        <dbReference type="ARBA" id="ARBA00023136"/>
    </source>
</evidence>
<dbReference type="Pfam" id="PF01943">
    <property type="entry name" value="Polysacc_synt"/>
    <property type="match status" value="1"/>
</dbReference>
<dbReference type="PANTHER" id="PTHR30250:SF11">
    <property type="entry name" value="O-ANTIGEN TRANSPORTER-RELATED"/>
    <property type="match status" value="1"/>
</dbReference>
<reference evidence="7 8" key="1">
    <citation type="submission" date="2019-11" db="EMBL/GenBank/DDBJ databases">
        <authorList>
            <person name="Zheng R.K."/>
            <person name="Sun C.M."/>
        </authorList>
    </citation>
    <scope>NUCLEOTIDE SEQUENCE [LARGE SCALE GENOMIC DNA]</scope>
    <source>
        <strain evidence="7 8">WC007</strain>
    </source>
</reference>
<evidence type="ECO:0000256" key="1">
    <source>
        <dbReference type="ARBA" id="ARBA00004651"/>
    </source>
</evidence>
<dbReference type="InterPro" id="IPR050833">
    <property type="entry name" value="Poly_Biosynth_Transport"/>
</dbReference>
<feature type="transmembrane region" description="Helical" evidence="6">
    <location>
        <begin position="14"/>
        <end position="34"/>
    </location>
</feature>
<evidence type="ECO:0000256" key="4">
    <source>
        <dbReference type="ARBA" id="ARBA00022989"/>
    </source>
</evidence>
<feature type="transmembrane region" description="Helical" evidence="6">
    <location>
        <begin position="158"/>
        <end position="177"/>
    </location>
</feature>
<feature type="transmembrane region" description="Helical" evidence="6">
    <location>
        <begin position="120"/>
        <end position="137"/>
    </location>
</feature>
<proteinExistence type="predicted"/>
<dbReference type="Proteomes" id="UP000428260">
    <property type="component" value="Chromosome"/>
</dbReference>
<dbReference type="PANTHER" id="PTHR30250">
    <property type="entry name" value="PST FAMILY PREDICTED COLANIC ACID TRANSPORTER"/>
    <property type="match status" value="1"/>
</dbReference>
<evidence type="ECO:0000256" key="2">
    <source>
        <dbReference type="ARBA" id="ARBA00022475"/>
    </source>
</evidence>
<dbReference type="KEGG" id="mcos:GM418_19075"/>
<evidence type="ECO:0000313" key="8">
    <source>
        <dbReference type="Proteomes" id="UP000428260"/>
    </source>
</evidence>
<feature type="transmembrane region" description="Helical" evidence="6">
    <location>
        <begin position="183"/>
        <end position="199"/>
    </location>
</feature>
<dbReference type="AlphaFoldDB" id="A0A6I6JRU0"/>
<dbReference type="InterPro" id="IPR002797">
    <property type="entry name" value="Polysacc_synth"/>
</dbReference>